<accession>A0A075WW44</accession>
<gene>
    <name evidence="2" type="ORF">HL41_08710</name>
</gene>
<dbReference type="RefSeq" id="WP_028841142.1">
    <property type="nucleotide sequence ID" value="NZ_CP008796.1"/>
</dbReference>
<reference evidence="2 3" key="1">
    <citation type="journal article" date="2015" name="Genome Announc.">
        <title>Genome Sequence of a Sulfate-Reducing Thermophilic Bacterium, Thermodesulfobacterium commune DSM 2178T (Phylum Thermodesulfobacteria).</title>
        <authorList>
            <person name="Bhatnagar S."/>
            <person name="Badger J.H."/>
            <person name="Madupu R."/>
            <person name="Khouri H.M."/>
            <person name="O'Connor E.M."/>
            <person name="Robb F.T."/>
            <person name="Ward N.L."/>
            <person name="Eisen J.A."/>
        </authorList>
    </citation>
    <scope>NUCLEOTIDE SEQUENCE [LARGE SCALE GENOMIC DNA]</scope>
    <source>
        <strain evidence="2 3">DSM 2178</strain>
    </source>
</reference>
<dbReference type="AlphaFoldDB" id="A0A075WW44"/>
<keyword evidence="1" id="KW-0472">Membrane</keyword>
<dbReference type="HOGENOM" id="CLU_160720_2_0_0"/>
<evidence type="ECO:0000313" key="2">
    <source>
        <dbReference type="EMBL" id="AIH04718.1"/>
    </source>
</evidence>
<feature type="transmembrane region" description="Helical" evidence="1">
    <location>
        <begin position="21"/>
        <end position="37"/>
    </location>
</feature>
<feature type="transmembrane region" description="Helical" evidence="1">
    <location>
        <begin position="49"/>
        <end position="70"/>
    </location>
</feature>
<name>A0A075WW44_9BACT</name>
<keyword evidence="1" id="KW-0812">Transmembrane</keyword>
<dbReference type="eggNOG" id="ENOG50334MN">
    <property type="taxonomic scope" value="Bacteria"/>
</dbReference>
<dbReference type="OrthoDB" id="282116at2"/>
<keyword evidence="3" id="KW-1185">Reference proteome</keyword>
<evidence type="ECO:0000256" key="1">
    <source>
        <dbReference type="SAM" id="Phobius"/>
    </source>
</evidence>
<keyword evidence="1" id="KW-1133">Transmembrane helix</keyword>
<dbReference type="STRING" id="289377.HL41_08710"/>
<organism evidence="2 3">
    <name type="scientific">Thermodesulfobacterium commune DSM 2178</name>
    <dbReference type="NCBI Taxonomy" id="289377"/>
    <lineage>
        <taxon>Bacteria</taxon>
        <taxon>Pseudomonadati</taxon>
        <taxon>Thermodesulfobacteriota</taxon>
        <taxon>Thermodesulfobacteria</taxon>
        <taxon>Thermodesulfobacteriales</taxon>
        <taxon>Thermodesulfobacteriaceae</taxon>
        <taxon>Thermodesulfobacterium</taxon>
    </lineage>
</organism>
<proteinExistence type="predicted"/>
<sequence>MQEEKKGFFDYQENVKRFLRGFYLFLVLVVLIDPFIHKHAYFGFDGYPSFYGTFGFVACVLLVLAAKHILRPLVMRREDYYDD</sequence>
<evidence type="ECO:0000313" key="3">
    <source>
        <dbReference type="Proteomes" id="UP000028481"/>
    </source>
</evidence>
<dbReference type="KEGG" id="tcm:HL41_08710"/>
<dbReference type="Proteomes" id="UP000028481">
    <property type="component" value="Chromosome"/>
</dbReference>
<dbReference type="EMBL" id="CP008796">
    <property type="protein sequence ID" value="AIH04718.1"/>
    <property type="molecule type" value="Genomic_DNA"/>
</dbReference>
<dbReference type="PaxDb" id="289377-HL41_08710"/>
<protein>
    <submittedName>
        <fullName evidence="2">Uncharacterized protein</fullName>
    </submittedName>
</protein>